<dbReference type="SMART" id="SM00230">
    <property type="entry name" value="CysPc"/>
    <property type="match status" value="1"/>
</dbReference>
<dbReference type="OrthoDB" id="424753at2759"/>
<dbReference type="EMBL" id="ATMH01011513">
    <property type="protein sequence ID" value="EPY16112.1"/>
    <property type="molecule type" value="Genomic_DNA"/>
</dbReference>
<comment type="caution">
    <text evidence="4">The sequence shown here is derived from an EMBL/GenBank/DDBJ whole genome shotgun (WGS) entry which is preliminary data.</text>
</comment>
<evidence type="ECO:0000256" key="1">
    <source>
        <dbReference type="PIRSR" id="PIRSR622684-1"/>
    </source>
</evidence>
<dbReference type="InterPro" id="IPR022684">
    <property type="entry name" value="Calpain_cysteine_protease"/>
</dbReference>
<dbReference type="AlphaFoldDB" id="S9TDP0"/>
<reference evidence="4 5" key="1">
    <citation type="journal article" date="2013" name="PLoS ONE">
        <title>Predicting the Proteins of Angomonas deanei, Strigomonas culicis and Their Respective Endosymbionts Reveals New Aspects of the Trypanosomatidae Family.</title>
        <authorList>
            <person name="Motta M.C."/>
            <person name="Martins A.C."/>
            <person name="de Souza S.S."/>
            <person name="Catta-Preta C.M."/>
            <person name="Silva R."/>
            <person name="Klein C.C."/>
            <person name="de Almeida L.G."/>
            <person name="de Lima Cunha O."/>
            <person name="Ciapina L.P."/>
            <person name="Brocchi M."/>
            <person name="Colabardini A.C."/>
            <person name="de Araujo Lima B."/>
            <person name="Machado C.R."/>
            <person name="de Almeida Soares C.M."/>
            <person name="Probst C.M."/>
            <person name="de Menezes C.B."/>
            <person name="Thompson C.E."/>
            <person name="Bartholomeu D.C."/>
            <person name="Gradia D.F."/>
            <person name="Pavoni D.P."/>
            <person name="Grisard E.C."/>
            <person name="Fantinatti-Garboggini F."/>
            <person name="Marchini F.K."/>
            <person name="Rodrigues-Luiz G.F."/>
            <person name="Wagner G."/>
            <person name="Goldman G.H."/>
            <person name="Fietto J.L."/>
            <person name="Elias M.C."/>
            <person name="Goldman M.H."/>
            <person name="Sagot M.F."/>
            <person name="Pereira M."/>
            <person name="Stoco P.H."/>
            <person name="de Mendonca-Neto R.P."/>
            <person name="Teixeira S.M."/>
            <person name="Maciel T.E."/>
            <person name="de Oliveira Mendes T.A."/>
            <person name="Urmenyi T.P."/>
            <person name="de Souza W."/>
            <person name="Schenkman S."/>
            <person name="de Vasconcelos A.T."/>
        </authorList>
    </citation>
    <scope>NUCLEOTIDE SEQUENCE [LARGE SCALE GENOMIC DNA]</scope>
</reference>
<keyword evidence="5" id="KW-1185">Reference proteome</keyword>
<dbReference type="InterPro" id="IPR001300">
    <property type="entry name" value="Peptidase_C2_calpain_cat"/>
</dbReference>
<dbReference type="Gene3D" id="3.90.70.10">
    <property type="entry name" value="Cysteine proteinases"/>
    <property type="match status" value="1"/>
</dbReference>
<feature type="active site" evidence="1">
    <location>
        <position position="445"/>
    </location>
</feature>
<dbReference type="GO" id="GO:0004198">
    <property type="term" value="F:calcium-dependent cysteine-type endopeptidase activity"/>
    <property type="evidence" value="ECO:0007669"/>
    <property type="project" value="InterPro"/>
</dbReference>
<feature type="active site" evidence="1">
    <location>
        <position position="419"/>
    </location>
</feature>
<dbReference type="GO" id="GO:0006508">
    <property type="term" value="P:proteolysis"/>
    <property type="evidence" value="ECO:0007669"/>
    <property type="project" value="InterPro"/>
</dbReference>
<proteinExistence type="predicted"/>
<sequence>MGSSASSPHANAAGSPPLYVALQDERFPEARSSDFAGVLPPMWQGLPEHHSPGSNALRMFPLNVEDLSVKRCKANADIFLVTLGHTVGLYNRSRCEVAFVLLSMTGPVSVLCGTAKVENNCTIATVRCLPGATVAVATNVEAPALVRLQVFATHPAAADPLLAALLRDSPPQLTALRARLREASGGDAAAAVAHCVASGTPFTDLAFPAQWTGVWRRSGRDGEAHRSAAPDLFGRGISPMQVVQGDSGDSWLVGAIAALAESPALVRGLFHSPNGGSDVAARERRVGVYHVHVFVRGWPLTLVLDGFLPYSGSAPTYCKNPNAPDVLWMALLEKACAKLSGGYDALTAGDPLAALELFTGCPTYRYDTLFSSVAGSRLFFERVTALVERGILVLLNTPVTAEEAADALEYEQAGLPLGHTFVVLETVVNATARVGEPICLVRVRNCAGNALQWRGKWRHDGVNWSRYPPLAVDCRRPAQPGKAGDEDHSSFWVSWMEARRFFVGCGVCYRLPRSTRHRISGRFDGAVPSVCLHLSDGAEVEVGFSLELLAADADGAPPCRPILLSLYQLGAGKALFEVRLNSCDDPGIPCGDFTYVQHHRVSLFCGLLPEMGPYLLVPRVLAAPGAAGPPTPFALTMWTPAAGSALRSRFYTLPASCLAPQGDGTIAPEVLQPTTATYAVAAPDRPLGAELQGAGLGPVD</sequence>
<comment type="caution">
    <text evidence="2">Lacks conserved residue(s) required for the propagation of feature annotation.</text>
</comment>
<dbReference type="SUPFAM" id="SSF54001">
    <property type="entry name" value="Cysteine proteinases"/>
    <property type="match status" value="1"/>
</dbReference>
<dbReference type="InterPro" id="IPR038765">
    <property type="entry name" value="Papain-like_cys_pep_sf"/>
</dbReference>
<gene>
    <name evidence="4" type="ORF">STCU_11546</name>
</gene>
<dbReference type="Pfam" id="PF00648">
    <property type="entry name" value="Peptidase_C2"/>
    <property type="match status" value="1"/>
</dbReference>
<dbReference type="PANTHER" id="PTHR10183">
    <property type="entry name" value="CALPAIN"/>
    <property type="match status" value="1"/>
</dbReference>
<organism evidence="4 5">
    <name type="scientific">Strigomonas culicis</name>
    <dbReference type="NCBI Taxonomy" id="28005"/>
    <lineage>
        <taxon>Eukaryota</taxon>
        <taxon>Discoba</taxon>
        <taxon>Euglenozoa</taxon>
        <taxon>Kinetoplastea</taxon>
        <taxon>Metakinetoplastina</taxon>
        <taxon>Trypanosomatida</taxon>
        <taxon>Trypanosomatidae</taxon>
        <taxon>Strigomonadinae</taxon>
        <taxon>Strigomonas</taxon>
    </lineage>
</organism>
<name>S9TDP0_9TRYP</name>
<dbReference type="PROSITE" id="PS50203">
    <property type="entry name" value="CALPAIN_CAT"/>
    <property type="match status" value="1"/>
</dbReference>
<dbReference type="PRINTS" id="PR00704">
    <property type="entry name" value="CALPAIN"/>
</dbReference>
<accession>S9TDP0</accession>
<protein>
    <submittedName>
        <fullName evidence="4">Calpain cysteine peptidase</fullName>
    </submittedName>
</protein>
<evidence type="ECO:0000259" key="3">
    <source>
        <dbReference type="PROSITE" id="PS50203"/>
    </source>
</evidence>
<dbReference type="Proteomes" id="UP000015354">
    <property type="component" value="Unassembled WGS sequence"/>
</dbReference>
<evidence type="ECO:0000313" key="4">
    <source>
        <dbReference type="EMBL" id="EPY16112.1"/>
    </source>
</evidence>
<feature type="domain" description="Calpain catalytic" evidence="3">
    <location>
        <begin position="215"/>
        <end position="511"/>
    </location>
</feature>
<evidence type="ECO:0000313" key="5">
    <source>
        <dbReference type="Proteomes" id="UP000015354"/>
    </source>
</evidence>
<dbReference type="PANTHER" id="PTHR10183:SF423">
    <property type="entry name" value="LEUCINE-RICH REPEAT PROTEIN (LRRP)"/>
    <property type="match status" value="1"/>
</dbReference>
<evidence type="ECO:0000256" key="2">
    <source>
        <dbReference type="PROSITE-ProRule" id="PRU00239"/>
    </source>
</evidence>